<dbReference type="InterPro" id="IPR035906">
    <property type="entry name" value="MetI-like_sf"/>
</dbReference>
<dbReference type="PANTHER" id="PTHR43386">
    <property type="entry name" value="OLIGOPEPTIDE TRANSPORT SYSTEM PERMEASE PROTEIN APPC"/>
    <property type="match status" value="1"/>
</dbReference>
<proteinExistence type="inferred from homology"/>
<gene>
    <name evidence="10" type="ORF">SAMN04488554_2037</name>
</gene>
<dbReference type="InterPro" id="IPR000515">
    <property type="entry name" value="MetI-like"/>
</dbReference>
<name>A0A1H5HR74_9MICO</name>
<feature type="region of interest" description="Disordered" evidence="8">
    <location>
        <begin position="1"/>
        <end position="22"/>
    </location>
</feature>
<accession>A0A1H5HR74</accession>
<feature type="transmembrane region" description="Helical" evidence="7">
    <location>
        <begin position="102"/>
        <end position="125"/>
    </location>
</feature>
<sequence>MTVRTTEAQVAPAASGAATRRGRSNTVGRKRIIGCLIVIACYVLIALIGPLLMQYDPVRTFTEDRLLPPGSTTSQGTVALFGTDQVGQDILAQMMLGARVSITVGAGTLALAGFIGVTIGLLAGYRGGWLDSVLMRLADIQLSFPSILLAILIAAVVGPSVVNVIVVLAITNWVTFARVTRGQVLTVKNREYVDAARTLGARHLHLVLRTIFPACLAPILVVATVELGQVILAEASLSFLGLGVPTGVPSWGTTIANGRSYLGDAWWISTLPGVALATLVLTCGVLGDAMRDRYDPKMRSL</sequence>
<dbReference type="Pfam" id="PF12911">
    <property type="entry name" value="OppC_N"/>
    <property type="match status" value="1"/>
</dbReference>
<keyword evidence="3" id="KW-1003">Cell membrane</keyword>
<keyword evidence="6 7" id="KW-0472">Membrane</keyword>
<keyword evidence="11" id="KW-1185">Reference proteome</keyword>
<dbReference type="InterPro" id="IPR050366">
    <property type="entry name" value="BP-dependent_transpt_permease"/>
</dbReference>
<feature type="transmembrane region" description="Helical" evidence="7">
    <location>
        <begin position="206"/>
        <end position="232"/>
    </location>
</feature>
<evidence type="ECO:0000256" key="4">
    <source>
        <dbReference type="ARBA" id="ARBA00022692"/>
    </source>
</evidence>
<organism evidence="10 11">
    <name type="scientific">Ruania alba</name>
    <dbReference type="NCBI Taxonomy" id="648782"/>
    <lineage>
        <taxon>Bacteria</taxon>
        <taxon>Bacillati</taxon>
        <taxon>Actinomycetota</taxon>
        <taxon>Actinomycetes</taxon>
        <taxon>Micrococcales</taxon>
        <taxon>Ruaniaceae</taxon>
        <taxon>Ruania</taxon>
    </lineage>
</organism>
<dbReference type="PROSITE" id="PS50928">
    <property type="entry name" value="ABC_TM1"/>
    <property type="match status" value="1"/>
</dbReference>
<dbReference type="AlphaFoldDB" id="A0A1H5HR74"/>
<comment type="subcellular location">
    <subcellularLocation>
        <location evidence="1 7">Cell membrane</location>
        <topology evidence="1 7">Multi-pass membrane protein</topology>
    </subcellularLocation>
</comment>
<dbReference type="PANTHER" id="PTHR43386:SF1">
    <property type="entry name" value="D,D-DIPEPTIDE TRANSPORT SYSTEM PERMEASE PROTEIN DDPC-RELATED"/>
    <property type="match status" value="1"/>
</dbReference>
<comment type="similarity">
    <text evidence="7">Belongs to the binding-protein-dependent transport system permease family.</text>
</comment>
<feature type="transmembrane region" description="Helical" evidence="7">
    <location>
        <begin position="266"/>
        <end position="289"/>
    </location>
</feature>
<dbReference type="EMBL" id="FNTX01000001">
    <property type="protein sequence ID" value="SEE30294.1"/>
    <property type="molecule type" value="Genomic_DNA"/>
</dbReference>
<evidence type="ECO:0000256" key="8">
    <source>
        <dbReference type="SAM" id="MobiDB-lite"/>
    </source>
</evidence>
<keyword evidence="2 7" id="KW-0813">Transport</keyword>
<evidence type="ECO:0000256" key="3">
    <source>
        <dbReference type="ARBA" id="ARBA00022475"/>
    </source>
</evidence>
<dbReference type="GO" id="GO:0055085">
    <property type="term" value="P:transmembrane transport"/>
    <property type="evidence" value="ECO:0007669"/>
    <property type="project" value="InterPro"/>
</dbReference>
<evidence type="ECO:0000256" key="1">
    <source>
        <dbReference type="ARBA" id="ARBA00004651"/>
    </source>
</evidence>
<dbReference type="Gene3D" id="1.10.3720.10">
    <property type="entry name" value="MetI-like"/>
    <property type="match status" value="1"/>
</dbReference>
<evidence type="ECO:0000256" key="2">
    <source>
        <dbReference type="ARBA" id="ARBA00022448"/>
    </source>
</evidence>
<evidence type="ECO:0000313" key="11">
    <source>
        <dbReference type="Proteomes" id="UP000199220"/>
    </source>
</evidence>
<evidence type="ECO:0000259" key="9">
    <source>
        <dbReference type="PROSITE" id="PS50928"/>
    </source>
</evidence>
<keyword evidence="4 7" id="KW-0812">Transmembrane</keyword>
<feature type="transmembrane region" description="Helical" evidence="7">
    <location>
        <begin position="32"/>
        <end position="53"/>
    </location>
</feature>
<dbReference type="SUPFAM" id="SSF161098">
    <property type="entry name" value="MetI-like"/>
    <property type="match status" value="1"/>
</dbReference>
<protein>
    <submittedName>
        <fullName evidence="10">Peptide/nickel transport system permease protein</fullName>
    </submittedName>
</protein>
<feature type="domain" description="ABC transmembrane type-1" evidence="9">
    <location>
        <begin position="98"/>
        <end position="287"/>
    </location>
</feature>
<evidence type="ECO:0000256" key="6">
    <source>
        <dbReference type="ARBA" id="ARBA00023136"/>
    </source>
</evidence>
<reference evidence="11" key="1">
    <citation type="submission" date="2016-10" db="EMBL/GenBank/DDBJ databases">
        <authorList>
            <person name="Varghese N."/>
            <person name="Submissions S."/>
        </authorList>
    </citation>
    <scope>NUCLEOTIDE SEQUENCE [LARGE SCALE GENOMIC DNA]</scope>
    <source>
        <strain evidence="11">DSM 21368</strain>
    </source>
</reference>
<evidence type="ECO:0000313" key="10">
    <source>
        <dbReference type="EMBL" id="SEE30294.1"/>
    </source>
</evidence>
<dbReference type="GO" id="GO:0005886">
    <property type="term" value="C:plasma membrane"/>
    <property type="evidence" value="ECO:0007669"/>
    <property type="project" value="UniProtKB-SubCell"/>
</dbReference>
<dbReference type="OrthoDB" id="9812701at2"/>
<evidence type="ECO:0000256" key="7">
    <source>
        <dbReference type="RuleBase" id="RU363032"/>
    </source>
</evidence>
<keyword evidence="5 7" id="KW-1133">Transmembrane helix</keyword>
<evidence type="ECO:0000256" key="5">
    <source>
        <dbReference type="ARBA" id="ARBA00022989"/>
    </source>
</evidence>
<dbReference type="InterPro" id="IPR025966">
    <property type="entry name" value="OppC_N"/>
</dbReference>
<dbReference type="RefSeq" id="WP_089772800.1">
    <property type="nucleotide sequence ID" value="NZ_FNTX01000001.1"/>
</dbReference>
<dbReference type="STRING" id="648782.SAMN04488554_2037"/>
<dbReference type="CDD" id="cd06261">
    <property type="entry name" value="TM_PBP2"/>
    <property type="match status" value="1"/>
</dbReference>
<dbReference type="Proteomes" id="UP000199220">
    <property type="component" value="Unassembled WGS sequence"/>
</dbReference>
<dbReference type="Pfam" id="PF00528">
    <property type="entry name" value="BPD_transp_1"/>
    <property type="match status" value="1"/>
</dbReference>